<evidence type="ECO:0000313" key="1">
    <source>
        <dbReference type="EMBL" id="KAG5842184.1"/>
    </source>
</evidence>
<dbReference type="Proteomes" id="UP001044222">
    <property type="component" value="Chromosome 9"/>
</dbReference>
<keyword evidence="2" id="KW-1185">Reference proteome</keyword>
<dbReference type="EMBL" id="JAFIRN010000009">
    <property type="protein sequence ID" value="KAG5842184.1"/>
    <property type="molecule type" value="Genomic_DNA"/>
</dbReference>
<organism evidence="1 2">
    <name type="scientific">Anguilla anguilla</name>
    <name type="common">European freshwater eel</name>
    <name type="synonym">Muraena anguilla</name>
    <dbReference type="NCBI Taxonomy" id="7936"/>
    <lineage>
        <taxon>Eukaryota</taxon>
        <taxon>Metazoa</taxon>
        <taxon>Chordata</taxon>
        <taxon>Craniata</taxon>
        <taxon>Vertebrata</taxon>
        <taxon>Euteleostomi</taxon>
        <taxon>Actinopterygii</taxon>
        <taxon>Neopterygii</taxon>
        <taxon>Teleostei</taxon>
        <taxon>Anguilliformes</taxon>
        <taxon>Anguillidae</taxon>
        <taxon>Anguilla</taxon>
    </lineage>
</organism>
<protein>
    <submittedName>
        <fullName evidence="1">Uncharacterized protein</fullName>
    </submittedName>
</protein>
<sequence length="130" mass="14426">MPRSFLVKKHFNSAKKPNYSELDSPTVLISPYLYKGFPVPVIPQPEILSSVAYNPITVWTTSNRPLSPLPNDLSPISGYPSSLGRLSPDRGCFKDTSERIPERSPFRAHIAAEPLQTGPTSGRTYKPILM</sequence>
<evidence type="ECO:0000313" key="2">
    <source>
        <dbReference type="Proteomes" id="UP001044222"/>
    </source>
</evidence>
<name>A0A9D3M5L9_ANGAN</name>
<accession>A0A9D3M5L9</accession>
<dbReference type="AlphaFoldDB" id="A0A9D3M5L9"/>
<comment type="caution">
    <text evidence="1">The sequence shown here is derived from an EMBL/GenBank/DDBJ whole genome shotgun (WGS) entry which is preliminary data.</text>
</comment>
<proteinExistence type="predicted"/>
<reference evidence="1" key="1">
    <citation type="submission" date="2021-01" db="EMBL/GenBank/DDBJ databases">
        <title>A chromosome-scale assembly of European eel, Anguilla anguilla.</title>
        <authorList>
            <person name="Henkel C."/>
            <person name="Jong-Raadsen S.A."/>
            <person name="Dufour S."/>
            <person name="Weltzien F.-A."/>
            <person name="Palstra A.P."/>
            <person name="Pelster B."/>
            <person name="Spaink H.P."/>
            <person name="Van Den Thillart G.E."/>
            <person name="Jansen H."/>
            <person name="Zahm M."/>
            <person name="Klopp C."/>
            <person name="Cedric C."/>
            <person name="Louis A."/>
            <person name="Berthelot C."/>
            <person name="Parey E."/>
            <person name="Roest Crollius H."/>
            <person name="Montfort J."/>
            <person name="Robinson-Rechavi M."/>
            <person name="Bucao C."/>
            <person name="Bouchez O."/>
            <person name="Gislard M."/>
            <person name="Lluch J."/>
            <person name="Milhes M."/>
            <person name="Lampietro C."/>
            <person name="Lopez Roques C."/>
            <person name="Donnadieu C."/>
            <person name="Braasch I."/>
            <person name="Desvignes T."/>
            <person name="Postlethwait J."/>
            <person name="Bobe J."/>
            <person name="Guiguen Y."/>
            <person name="Dirks R."/>
        </authorList>
    </citation>
    <scope>NUCLEOTIDE SEQUENCE</scope>
    <source>
        <strain evidence="1">Tag_6206</strain>
        <tissue evidence="1">Liver</tissue>
    </source>
</reference>
<gene>
    <name evidence="1" type="ORF">ANANG_G00174970</name>
</gene>